<dbReference type="PANTHER" id="PTHR41523">
    <property type="entry name" value="TWO-COMPONENT SYSTEM SENSOR PROTEIN"/>
    <property type="match status" value="1"/>
</dbReference>
<evidence type="ECO:0000256" key="5">
    <source>
        <dbReference type="ARBA" id="ARBA00022741"/>
    </source>
</evidence>
<dbReference type="SUPFAM" id="SSF48452">
    <property type="entry name" value="TPR-like"/>
    <property type="match status" value="1"/>
</dbReference>
<keyword evidence="8" id="KW-0472">Membrane</keyword>
<dbReference type="Pfam" id="PF07568">
    <property type="entry name" value="HisKA_2"/>
    <property type="match status" value="1"/>
</dbReference>
<comment type="caution">
    <text evidence="10">The sequence shown here is derived from an EMBL/GenBank/DDBJ whole genome shotgun (WGS) entry which is preliminary data.</text>
</comment>
<evidence type="ECO:0000256" key="6">
    <source>
        <dbReference type="ARBA" id="ARBA00022777"/>
    </source>
</evidence>
<dbReference type="EMBL" id="VSKN01000028">
    <property type="protein sequence ID" value="TYC08831.1"/>
    <property type="molecule type" value="Genomic_DNA"/>
</dbReference>
<keyword evidence="6 10" id="KW-0418">Kinase</keyword>
<evidence type="ECO:0000256" key="4">
    <source>
        <dbReference type="ARBA" id="ARBA00022679"/>
    </source>
</evidence>
<dbReference type="Proteomes" id="UP000323621">
    <property type="component" value="Unassembled WGS sequence"/>
</dbReference>
<evidence type="ECO:0000313" key="11">
    <source>
        <dbReference type="Proteomes" id="UP000323621"/>
    </source>
</evidence>
<dbReference type="InterPro" id="IPR036890">
    <property type="entry name" value="HATPase_C_sf"/>
</dbReference>
<name>A0ABY3M7E8_9FLAO</name>
<dbReference type="Gene3D" id="1.25.40.10">
    <property type="entry name" value="Tetratricopeptide repeat domain"/>
    <property type="match status" value="2"/>
</dbReference>
<keyword evidence="11" id="KW-1185">Reference proteome</keyword>
<keyword evidence="3" id="KW-0597">Phosphoprotein</keyword>
<dbReference type="GO" id="GO:0016301">
    <property type="term" value="F:kinase activity"/>
    <property type="evidence" value="ECO:0007669"/>
    <property type="project" value="UniProtKB-KW"/>
</dbReference>
<dbReference type="RefSeq" id="WP_148381538.1">
    <property type="nucleotide sequence ID" value="NZ_VSKN01000028.1"/>
</dbReference>
<evidence type="ECO:0000256" key="2">
    <source>
        <dbReference type="ARBA" id="ARBA00012438"/>
    </source>
</evidence>
<feature type="domain" description="Signal transduction histidine kinase subgroup 2 dimerisation and phosphoacceptor" evidence="9">
    <location>
        <begin position="382"/>
        <end position="454"/>
    </location>
</feature>
<reference evidence="10 11" key="1">
    <citation type="submission" date="2019-08" db="EMBL/GenBank/DDBJ databases">
        <title>Genomes of Antarctic Bizionia species.</title>
        <authorList>
            <person name="Bowman J.P."/>
        </authorList>
    </citation>
    <scope>NUCLEOTIDE SEQUENCE [LARGE SCALE GENOMIC DNA]</scope>
    <source>
        <strain evidence="10 11">IC164</strain>
    </source>
</reference>
<evidence type="ECO:0000256" key="7">
    <source>
        <dbReference type="ARBA" id="ARBA00022840"/>
    </source>
</evidence>
<organism evidence="10 11">
    <name type="scientific">Bizionia gelidisalsuginis</name>
    <dbReference type="NCBI Taxonomy" id="291188"/>
    <lineage>
        <taxon>Bacteria</taxon>
        <taxon>Pseudomonadati</taxon>
        <taxon>Bacteroidota</taxon>
        <taxon>Flavobacteriia</taxon>
        <taxon>Flavobacteriales</taxon>
        <taxon>Flavobacteriaceae</taxon>
        <taxon>Bizionia</taxon>
    </lineage>
</organism>
<dbReference type="SUPFAM" id="SSF55874">
    <property type="entry name" value="ATPase domain of HSP90 chaperone/DNA topoisomerase II/histidine kinase"/>
    <property type="match status" value="1"/>
</dbReference>
<keyword evidence="8" id="KW-0812">Transmembrane</keyword>
<dbReference type="InterPro" id="IPR011990">
    <property type="entry name" value="TPR-like_helical_dom_sf"/>
</dbReference>
<evidence type="ECO:0000256" key="1">
    <source>
        <dbReference type="ARBA" id="ARBA00000085"/>
    </source>
</evidence>
<feature type="transmembrane region" description="Helical" evidence="8">
    <location>
        <begin position="338"/>
        <end position="359"/>
    </location>
</feature>
<evidence type="ECO:0000256" key="8">
    <source>
        <dbReference type="SAM" id="Phobius"/>
    </source>
</evidence>
<keyword evidence="8" id="KW-1133">Transmembrane helix</keyword>
<dbReference type="InterPro" id="IPR011495">
    <property type="entry name" value="Sig_transdc_His_kin_sub2_dim/P"/>
</dbReference>
<proteinExistence type="predicted"/>
<sequence length="565" mass="66463">MKYLLISILYFISQVSFSQSDNIVDFGQKLIYENKLDQAIKYYDQHLLEPSNKEQEIYLLLGLAEIYKLQLDFNTANNFYLKAYKKIKSSNNKPIAFFYHVKKAEFYRKRTLYRQASSQLDKAEVILKNTKIDDAMLSKYYGRKAALFSEYFRIPDSTLFYADKALQLAKKGDDKDVVFYSTLEISGVYEERKQYDKAIDYLQELIVFSIANNLVQQQADAYVNYTRILIKDKQFETGLKESMQALKLAKGNNSLFNEILFTDNVRNCYEKLGNIEKAYEYLETRLKLTDIYYKKEHNEFLFELEEKYDLAAKESQIKINNLEILNQKRALASNKVKLYVATGLFVFSITVVLLFVYFLRRARKSNKQLQILSQENEFLLSEANHRINNNLQLVIILISDQLKKTSDQERFQLKNILTKVEAISTLHRHLYKNEDKRKVDINGYLNDVKTSFFDVFKENDIQVNFKIASVEIPTDYAMYFGLLLTELCINSIKYAFNNQEDKEINFEIKYNDRLFFVYSDNGLTTINTIIKPKLIDKICRQLEMEYTINTADGFSFSVVKEIEND</sequence>
<dbReference type="EC" id="2.7.13.3" evidence="2"/>
<evidence type="ECO:0000313" key="10">
    <source>
        <dbReference type="EMBL" id="TYC08831.1"/>
    </source>
</evidence>
<comment type="catalytic activity">
    <reaction evidence="1">
        <text>ATP + protein L-histidine = ADP + protein N-phospho-L-histidine.</text>
        <dbReference type="EC" id="2.7.13.3"/>
    </reaction>
</comment>
<dbReference type="Gene3D" id="3.30.565.10">
    <property type="entry name" value="Histidine kinase-like ATPase, C-terminal domain"/>
    <property type="match status" value="1"/>
</dbReference>
<evidence type="ECO:0000259" key="9">
    <source>
        <dbReference type="Pfam" id="PF07568"/>
    </source>
</evidence>
<keyword evidence="7" id="KW-0067">ATP-binding</keyword>
<accession>A0ABY3M7E8</accession>
<protein>
    <recommendedName>
        <fullName evidence="2">histidine kinase</fullName>
        <ecNumber evidence="2">2.7.13.3</ecNumber>
    </recommendedName>
</protein>
<evidence type="ECO:0000256" key="3">
    <source>
        <dbReference type="ARBA" id="ARBA00022553"/>
    </source>
</evidence>
<dbReference type="PANTHER" id="PTHR41523:SF8">
    <property type="entry name" value="ETHYLENE RESPONSE SENSOR PROTEIN"/>
    <property type="match status" value="1"/>
</dbReference>
<keyword evidence="4" id="KW-0808">Transferase</keyword>
<gene>
    <name evidence="10" type="ORF">ES677_13775</name>
</gene>
<keyword evidence="5" id="KW-0547">Nucleotide-binding</keyword>